<gene>
    <name evidence="2" type="ORF">DICPUDRAFT_151646</name>
</gene>
<evidence type="ECO:0000313" key="2">
    <source>
        <dbReference type="EMBL" id="EGC35964.1"/>
    </source>
</evidence>
<protein>
    <recommendedName>
        <fullName evidence="4">Mitochondrial import inner membrane translocase subunit TIM22</fullName>
    </recommendedName>
</protein>
<dbReference type="eggNOG" id="ENOG502RH9D">
    <property type="taxonomic scope" value="Eukaryota"/>
</dbReference>
<reference evidence="3" key="1">
    <citation type="journal article" date="2011" name="Genome Biol.">
        <title>Comparative genomics of the social amoebae Dictyostelium discoideum and Dictyostelium purpureum.</title>
        <authorList>
            <consortium name="US DOE Joint Genome Institute (JGI-PGF)"/>
            <person name="Sucgang R."/>
            <person name="Kuo A."/>
            <person name="Tian X."/>
            <person name="Salerno W."/>
            <person name="Parikh A."/>
            <person name="Feasley C.L."/>
            <person name="Dalin E."/>
            <person name="Tu H."/>
            <person name="Huang E."/>
            <person name="Barry K."/>
            <person name="Lindquist E."/>
            <person name="Shapiro H."/>
            <person name="Bruce D."/>
            <person name="Schmutz J."/>
            <person name="Salamov A."/>
            <person name="Fey P."/>
            <person name="Gaudet P."/>
            <person name="Anjard C."/>
            <person name="Babu M.M."/>
            <person name="Basu S."/>
            <person name="Bushmanova Y."/>
            <person name="van der Wel H."/>
            <person name="Katoh-Kurasawa M."/>
            <person name="Dinh C."/>
            <person name="Coutinho P.M."/>
            <person name="Saito T."/>
            <person name="Elias M."/>
            <person name="Schaap P."/>
            <person name="Kay R.R."/>
            <person name="Henrissat B."/>
            <person name="Eichinger L."/>
            <person name="Rivero F."/>
            <person name="Putnam N.H."/>
            <person name="West C.M."/>
            <person name="Loomis W.F."/>
            <person name="Chisholm R.L."/>
            <person name="Shaulsky G."/>
            <person name="Strassmann J.E."/>
            <person name="Queller D.C."/>
            <person name="Kuspa A."/>
            <person name="Grigoriev I.V."/>
        </authorList>
    </citation>
    <scope>NUCLEOTIDE SEQUENCE [LARGE SCALE GENOMIC DNA]</scope>
    <source>
        <strain evidence="3">QSDP1</strain>
    </source>
</reference>
<organism evidence="2 3">
    <name type="scientific">Dictyostelium purpureum</name>
    <name type="common">Slime mold</name>
    <dbReference type="NCBI Taxonomy" id="5786"/>
    <lineage>
        <taxon>Eukaryota</taxon>
        <taxon>Amoebozoa</taxon>
        <taxon>Evosea</taxon>
        <taxon>Eumycetozoa</taxon>
        <taxon>Dictyostelia</taxon>
        <taxon>Dictyosteliales</taxon>
        <taxon>Dictyosteliaceae</taxon>
        <taxon>Dictyostelium</taxon>
    </lineage>
</organism>
<dbReference type="OrthoDB" id="18259at2759"/>
<evidence type="ECO:0000256" key="1">
    <source>
        <dbReference type="SAM" id="MobiDB-lite"/>
    </source>
</evidence>
<proteinExistence type="predicted"/>
<name>F0ZJD8_DICPU</name>
<dbReference type="EMBL" id="GL871042">
    <property type="protein sequence ID" value="EGC35964.1"/>
    <property type="molecule type" value="Genomic_DNA"/>
</dbReference>
<dbReference type="KEGG" id="dpp:DICPUDRAFT_151646"/>
<dbReference type="InParanoid" id="F0ZJD8"/>
<evidence type="ECO:0008006" key="4">
    <source>
        <dbReference type="Google" id="ProtNLM"/>
    </source>
</evidence>
<evidence type="ECO:0000313" key="3">
    <source>
        <dbReference type="Proteomes" id="UP000001064"/>
    </source>
</evidence>
<dbReference type="GeneID" id="10500498"/>
<dbReference type="VEuPathDB" id="AmoebaDB:DICPUDRAFT_151646"/>
<accession>F0ZJD8</accession>
<feature type="compositionally biased region" description="Low complexity" evidence="1">
    <location>
        <begin position="1"/>
        <end position="22"/>
    </location>
</feature>
<dbReference type="OMA" id="RTIAGCT"/>
<dbReference type="Proteomes" id="UP000001064">
    <property type="component" value="Unassembled WGS sequence"/>
</dbReference>
<dbReference type="RefSeq" id="XP_003287537.1">
    <property type="nucleotide sequence ID" value="XM_003287489.1"/>
</dbReference>
<keyword evidence="3" id="KW-1185">Reference proteome</keyword>
<dbReference type="AlphaFoldDB" id="F0ZJD8"/>
<feature type="region of interest" description="Disordered" evidence="1">
    <location>
        <begin position="1"/>
        <end position="26"/>
    </location>
</feature>
<sequence>MSFNNNNNIINNSNNNNNNNNNNKKESITDRFNKIKEEEDKKENVINQDAKDIKEILKLNGENYSLEQLEKRRLYLEREIVEINKALTTKKIPPPIEKDPWYKKYPLINSVVTHPDFKVLADQISIMSFAGLIVGGAHGFSVGNKYLRDSIAKNAHSPLSMSSIQLNSKKTLGLLVVRNAFVFSYRCGIYTTVFCGVETLLRHNAGDSVLNSIAGGTAAGFLAGFHLRKRGNLAIPILMGLGSSMGCLMGCADMLNKKIVSSLKKFTGRSD</sequence>